<dbReference type="AlphaFoldDB" id="A0AAW1BZT0"/>
<proteinExistence type="predicted"/>
<reference evidence="1 2" key="1">
    <citation type="journal article" date="2024" name="Proc. Natl. Acad. Sci. U.S.A.">
        <title>The genetic regulatory architecture and epigenomic basis for age-related changes in rattlesnake venom.</title>
        <authorList>
            <person name="Hogan M.P."/>
            <person name="Holding M.L."/>
            <person name="Nystrom G.S."/>
            <person name="Colston T.J."/>
            <person name="Bartlett D.A."/>
            <person name="Mason A.J."/>
            <person name="Ellsworth S.A."/>
            <person name="Rautsaw R.M."/>
            <person name="Lawrence K.C."/>
            <person name="Strickland J.L."/>
            <person name="He B."/>
            <person name="Fraser P."/>
            <person name="Margres M.J."/>
            <person name="Gilbert D.M."/>
            <person name="Gibbs H.L."/>
            <person name="Parkinson C.L."/>
            <person name="Rokyta D.R."/>
        </authorList>
    </citation>
    <scope>NUCLEOTIDE SEQUENCE [LARGE SCALE GENOMIC DNA]</scope>
    <source>
        <strain evidence="1">DRR0105</strain>
    </source>
</reference>
<protein>
    <submittedName>
        <fullName evidence="1">Uncharacterized protein</fullName>
    </submittedName>
</protein>
<evidence type="ECO:0000313" key="1">
    <source>
        <dbReference type="EMBL" id="KAK9407615.1"/>
    </source>
</evidence>
<dbReference type="EMBL" id="JAOTOJ010000002">
    <property type="protein sequence ID" value="KAK9407615.1"/>
    <property type="molecule type" value="Genomic_DNA"/>
</dbReference>
<gene>
    <name evidence="1" type="ORF">NXF25_006389</name>
</gene>
<dbReference type="Proteomes" id="UP001474421">
    <property type="component" value="Unassembled WGS sequence"/>
</dbReference>
<sequence>MYREGKTFSRMRYPASRNTIAIGRRWYRQ</sequence>
<keyword evidence="2" id="KW-1185">Reference proteome</keyword>
<name>A0AAW1BZT0_CROAD</name>
<accession>A0AAW1BZT0</accession>
<organism evidence="1 2">
    <name type="scientific">Crotalus adamanteus</name>
    <name type="common">Eastern diamondback rattlesnake</name>
    <dbReference type="NCBI Taxonomy" id="8729"/>
    <lineage>
        <taxon>Eukaryota</taxon>
        <taxon>Metazoa</taxon>
        <taxon>Chordata</taxon>
        <taxon>Craniata</taxon>
        <taxon>Vertebrata</taxon>
        <taxon>Euteleostomi</taxon>
        <taxon>Lepidosauria</taxon>
        <taxon>Squamata</taxon>
        <taxon>Bifurcata</taxon>
        <taxon>Unidentata</taxon>
        <taxon>Episquamata</taxon>
        <taxon>Toxicofera</taxon>
        <taxon>Serpentes</taxon>
        <taxon>Colubroidea</taxon>
        <taxon>Viperidae</taxon>
        <taxon>Crotalinae</taxon>
        <taxon>Crotalus</taxon>
    </lineage>
</organism>
<comment type="caution">
    <text evidence="1">The sequence shown here is derived from an EMBL/GenBank/DDBJ whole genome shotgun (WGS) entry which is preliminary data.</text>
</comment>
<evidence type="ECO:0000313" key="2">
    <source>
        <dbReference type="Proteomes" id="UP001474421"/>
    </source>
</evidence>